<evidence type="ECO:0000256" key="1">
    <source>
        <dbReference type="SAM" id="MobiDB-lite"/>
    </source>
</evidence>
<reference evidence="2 3" key="1">
    <citation type="submission" date="2020-08" db="EMBL/GenBank/DDBJ databases">
        <title>Putative novel bacterial strains isolated from necrotic wheat leaf tissues caused by Xanthomonas translucens.</title>
        <authorList>
            <person name="Tambong J.T."/>
        </authorList>
    </citation>
    <scope>NUCLEOTIDE SEQUENCE [LARGE SCALE GENOMIC DNA]</scope>
    <source>
        <strain evidence="3">DOAB 1063</strain>
    </source>
</reference>
<sequence>MAAKKGKGAKKAKVADQQSAAREDLIEDAGGYDWGWPTVDIVLANMELSQRLVAGGFSGCGFGLLPDGPPFMTLLGDDMGKMRSALALLKEWTTLSGPNAIRIEIAYDGPGYVLAISQQVDLLRWRVSGIDTISQPLMIVMSHIKRMNSRHPMLDGLAGYAEQPVAPLWLIVAEMPAGMSQSSGSRDFSFKPSWNNAILLPGIDVYRRLEDRPPHSMARTEAEFEARKKDGPDPGWPPTPDQDPKGVTDARERRLAASMPKTLHVLRNTDRGAALLAHAASAGYARWQAEQAICNLRTARFLSYQPSGIGKRLAMIDAVRRQILEPASMDVELTAISNDQLDEQIGLDAAFLLRRLEPDRDVGARVVERIRRVRELGYG</sequence>
<dbReference type="EMBL" id="JACONT010000003">
    <property type="protein sequence ID" value="MBC3940623.1"/>
    <property type="molecule type" value="Genomic_DNA"/>
</dbReference>
<feature type="region of interest" description="Disordered" evidence="1">
    <location>
        <begin position="214"/>
        <end position="251"/>
    </location>
</feature>
<keyword evidence="3" id="KW-1185">Reference proteome</keyword>
<comment type="caution">
    <text evidence="2">The sequence shown here is derived from an EMBL/GenBank/DDBJ whole genome shotgun (WGS) entry which is preliminary data.</text>
</comment>
<dbReference type="Proteomes" id="UP000597613">
    <property type="component" value="Unassembled WGS sequence"/>
</dbReference>
<dbReference type="RefSeq" id="WP_187502414.1">
    <property type="nucleotide sequence ID" value="NZ_CP162536.1"/>
</dbReference>
<evidence type="ECO:0000313" key="3">
    <source>
        <dbReference type="Proteomes" id="UP000597613"/>
    </source>
</evidence>
<gene>
    <name evidence="2" type="ORF">H8S47_02850</name>
</gene>
<organism evidence="2 3">
    <name type="scientific">Sphingomonas albertensis</name>
    <dbReference type="NCBI Taxonomy" id="2762591"/>
    <lineage>
        <taxon>Bacteria</taxon>
        <taxon>Pseudomonadati</taxon>
        <taxon>Pseudomonadota</taxon>
        <taxon>Alphaproteobacteria</taxon>
        <taxon>Sphingomonadales</taxon>
        <taxon>Sphingomonadaceae</taxon>
        <taxon>Sphingomonas</taxon>
    </lineage>
</organism>
<name>A0ABR7AJI8_9SPHN</name>
<feature type="compositionally biased region" description="Basic and acidic residues" evidence="1">
    <location>
        <begin position="242"/>
        <end position="251"/>
    </location>
</feature>
<proteinExistence type="predicted"/>
<evidence type="ECO:0000313" key="2">
    <source>
        <dbReference type="EMBL" id="MBC3940623.1"/>
    </source>
</evidence>
<accession>A0ABR7AJI8</accession>
<feature type="compositionally biased region" description="Basic and acidic residues" evidence="1">
    <location>
        <begin position="214"/>
        <end position="232"/>
    </location>
</feature>
<protein>
    <submittedName>
        <fullName evidence="2">Uncharacterized protein</fullName>
    </submittedName>
</protein>